<dbReference type="Gene3D" id="3.40.50.1700">
    <property type="entry name" value="Glycoside hydrolase family 3 C-terminal domain"/>
    <property type="match status" value="1"/>
</dbReference>
<dbReference type="InterPro" id="IPR036962">
    <property type="entry name" value="Glyco_hydro_3_N_sf"/>
</dbReference>
<dbReference type="GO" id="GO:0008422">
    <property type="term" value="F:beta-glucosidase activity"/>
    <property type="evidence" value="ECO:0007669"/>
    <property type="project" value="UniProtKB-EC"/>
</dbReference>
<dbReference type="RefSeq" id="WP_071028827.1">
    <property type="nucleotide sequence ID" value="NZ_MLQM01000143.1"/>
</dbReference>
<keyword evidence="11" id="KW-1185">Reference proteome</keyword>
<dbReference type="InterPro" id="IPR017853">
    <property type="entry name" value="GH"/>
</dbReference>
<evidence type="ECO:0000256" key="1">
    <source>
        <dbReference type="ARBA" id="ARBA00000448"/>
    </source>
</evidence>
<evidence type="ECO:0000313" key="11">
    <source>
        <dbReference type="Proteomes" id="UP000179734"/>
    </source>
</evidence>
<evidence type="ECO:0000256" key="6">
    <source>
        <dbReference type="ARBA" id="ARBA00023295"/>
    </source>
</evidence>
<dbReference type="SUPFAM" id="SSF51445">
    <property type="entry name" value="(Trans)glycosidases"/>
    <property type="match status" value="1"/>
</dbReference>
<dbReference type="Gene3D" id="3.20.20.300">
    <property type="entry name" value="Glycoside hydrolase, family 3, N-terminal domain"/>
    <property type="match status" value="1"/>
</dbReference>
<dbReference type="InterPro" id="IPR002772">
    <property type="entry name" value="Glyco_hydro_3_C"/>
</dbReference>
<evidence type="ECO:0000256" key="2">
    <source>
        <dbReference type="ARBA" id="ARBA00005336"/>
    </source>
</evidence>
<evidence type="ECO:0000259" key="7">
    <source>
        <dbReference type="Pfam" id="PF00933"/>
    </source>
</evidence>
<proteinExistence type="inferred from homology"/>
<keyword evidence="6 10" id="KW-0326">Glycosidase</keyword>
<comment type="caution">
    <text evidence="9">The sequence shown here is derived from an EMBL/GenBank/DDBJ whole genome shotgun (WGS) entry which is preliminary data.</text>
</comment>
<dbReference type="PANTHER" id="PTHR30620:SF16">
    <property type="entry name" value="LYSOSOMAL BETA GLUCOSIDASE"/>
    <property type="match status" value="1"/>
</dbReference>
<dbReference type="PRINTS" id="PR00133">
    <property type="entry name" value="GLHYDRLASE3"/>
</dbReference>
<dbReference type="InterPro" id="IPR051915">
    <property type="entry name" value="Cellulose_Degrad_GH3"/>
</dbReference>
<protein>
    <recommendedName>
        <fullName evidence="3">beta-glucosidase</fullName>
        <ecNumber evidence="3">3.2.1.21</ecNumber>
    </recommendedName>
</protein>
<comment type="similarity">
    <text evidence="2">Belongs to the glycosyl hydrolase 3 family.</text>
</comment>
<evidence type="ECO:0000256" key="4">
    <source>
        <dbReference type="ARBA" id="ARBA00022729"/>
    </source>
</evidence>
<keyword evidence="5 10" id="KW-0378">Hydrolase</keyword>
<evidence type="ECO:0000313" key="10">
    <source>
        <dbReference type="EMBL" id="PQM48990.1"/>
    </source>
</evidence>
<dbReference type="PANTHER" id="PTHR30620">
    <property type="entry name" value="PERIPLASMIC BETA-GLUCOSIDASE-RELATED"/>
    <property type="match status" value="1"/>
</dbReference>
<sequence>MSDTGPAETRFPYQDAALSIEQRTEDLLSRLTLDAKVALMFHTMAVLGDVGQLGPTLPIPALSTLLGKGLTHFNVIGAAADGREFAQWCNGVQRMALQRAPHPIPVTLSTDPRHHFTDNPVAQMVAGAFSQWPETLGLAAIGSPERVRQFADIVRQEYLAVGLRVALHPQIDVTTEPRWSRISSTFGEDADLTSRLAVGYLRGLQGEALGADSVAAMIKHFPGGGPQKDGLDPHFPWGREQVYPGDNADYHLRPFRAALAAGAAEVMPYYGMPVGTAWDEVGFGFNKSVITGLLRDQLGFDGVVCTDWGLITDRAELGDLSSARAWGVEHLSREERVLRAIDAGVDQFGGEECTEILAGLVRAGRITEARIDQSARRLLRMKFTLGLFDRPFVDEDHAALTVGRPDFAAAGLQAQQDALTLLTNTAVDGKPVLPLTRGIKVYAPGLAGEALADYATPVDTAAAADVAVLRLKAPYEPADGGIAQFFHHGSLEFGAADVQRVLEVCATVPTVLDITLDRPAVLTPLVPAAAIVANFGVSETALLNVLFGASGPQGALPFDLPSSDAAVAASRTDVAFDTADPLFRFGHGLRYRGIQAGT</sequence>
<reference evidence="9 11" key="1">
    <citation type="submission" date="2016-10" db="EMBL/GenBank/DDBJ databases">
        <title>Genome sequence of Mycobacterium talmonii.</title>
        <authorList>
            <person name="Greninger A.L."/>
            <person name="Elliott B."/>
            <person name="Vasireddy S."/>
            <person name="Vasireddy R."/>
        </authorList>
    </citation>
    <scope>NUCLEOTIDE SEQUENCE [LARGE SCALE GENOMIC DNA]</scope>
    <source>
        <strain evidence="9">MO-5499</strain>
        <strain evidence="11">NE-TNMC-100812</strain>
    </source>
</reference>
<organism evidence="9 11">
    <name type="scientific">Mycobacterium talmoniae</name>
    <dbReference type="NCBI Taxonomy" id="1858794"/>
    <lineage>
        <taxon>Bacteria</taxon>
        <taxon>Bacillati</taxon>
        <taxon>Actinomycetota</taxon>
        <taxon>Actinomycetes</taxon>
        <taxon>Mycobacteriales</taxon>
        <taxon>Mycobacteriaceae</taxon>
        <taxon>Mycobacterium</taxon>
    </lineage>
</organism>
<keyword evidence="4" id="KW-0732">Signal</keyword>
<evidence type="ECO:0000259" key="8">
    <source>
        <dbReference type="Pfam" id="PF01915"/>
    </source>
</evidence>
<dbReference type="Proteomes" id="UP000238296">
    <property type="component" value="Unassembled WGS sequence"/>
</dbReference>
<evidence type="ECO:0000313" key="9">
    <source>
        <dbReference type="EMBL" id="OHU98478.1"/>
    </source>
</evidence>
<feature type="domain" description="Glycoside hydrolase family 3 C-terminal" evidence="8">
    <location>
        <begin position="445"/>
        <end position="591"/>
    </location>
</feature>
<dbReference type="Pfam" id="PF01915">
    <property type="entry name" value="Glyco_hydro_3_C"/>
    <property type="match status" value="1"/>
</dbReference>
<evidence type="ECO:0000313" key="12">
    <source>
        <dbReference type="Proteomes" id="UP000238296"/>
    </source>
</evidence>
<dbReference type="InterPro" id="IPR001764">
    <property type="entry name" value="Glyco_hydro_3_N"/>
</dbReference>
<dbReference type="Pfam" id="PF00933">
    <property type="entry name" value="Glyco_hydro_3"/>
    <property type="match status" value="1"/>
</dbReference>
<reference evidence="10 12" key="2">
    <citation type="journal article" date="2017" name="Int. J. Syst. Evol. Microbiol.">
        <title>Mycobacterium talmoniae sp. nov., a slowly growing mycobacterium isolated from human respiratory samples.</title>
        <authorList>
            <person name="Davidson R.M."/>
            <person name="DeGroote M.A."/>
            <person name="Marola J.L."/>
            <person name="Buss S."/>
            <person name="Jones V."/>
            <person name="McNeil M.R."/>
            <person name="Freifeld A.G."/>
            <person name="Elaine Epperson L."/>
            <person name="Hasan N.A."/>
            <person name="Jackson M."/>
            <person name="Iwen P.C."/>
            <person name="Salfinger M."/>
            <person name="Strong M."/>
        </authorList>
    </citation>
    <scope>NUCLEOTIDE SEQUENCE [LARGE SCALE GENOMIC DNA]</scope>
    <source>
        <strain evidence="10 12">ATCC BAA-2683</strain>
    </source>
</reference>
<dbReference type="SUPFAM" id="SSF52279">
    <property type="entry name" value="Beta-D-glucan exohydrolase, C-terminal domain"/>
    <property type="match status" value="1"/>
</dbReference>
<dbReference type="Proteomes" id="UP000179734">
    <property type="component" value="Unassembled WGS sequence"/>
</dbReference>
<evidence type="ECO:0000256" key="5">
    <source>
        <dbReference type="ARBA" id="ARBA00022801"/>
    </source>
</evidence>
<dbReference type="GO" id="GO:0009251">
    <property type="term" value="P:glucan catabolic process"/>
    <property type="evidence" value="ECO:0007669"/>
    <property type="project" value="TreeGrafter"/>
</dbReference>
<gene>
    <name evidence="9" type="ORF">BKN37_20625</name>
    <name evidence="10" type="ORF">C1Y40_00788</name>
</gene>
<accession>A0A1S1NHU7</accession>
<evidence type="ECO:0000256" key="3">
    <source>
        <dbReference type="ARBA" id="ARBA00012744"/>
    </source>
</evidence>
<feature type="domain" description="Glycoside hydrolase family 3 N-terminal" evidence="7">
    <location>
        <begin position="89"/>
        <end position="380"/>
    </location>
</feature>
<comment type="catalytic activity">
    <reaction evidence="1">
        <text>Hydrolysis of terminal, non-reducing beta-D-glucosyl residues with release of beta-D-glucose.</text>
        <dbReference type="EC" id="3.2.1.21"/>
    </reaction>
</comment>
<dbReference type="AlphaFoldDB" id="A0A1S1NHU7"/>
<name>A0A1S1NHU7_9MYCO</name>
<dbReference type="EC" id="3.2.1.21" evidence="3"/>
<dbReference type="EMBL" id="PPEA01000113">
    <property type="protein sequence ID" value="PQM48990.1"/>
    <property type="molecule type" value="Genomic_DNA"/>
</dbReference>
<reference evidence="10" key="3">
    <citation type="submission" date="2018-01" db="EMBL/GenBank/DDBJ databases">
        <authorList>
            <person name="Gaut B.S."/>
            <person name="Morton B.R."/>
            <person name="Clegg M.T."/>
            <person name="Duvall M.R."/>
        </authorList>
    </citation>
    <scope>NUCLEOTIDE SEQUENCE</scope>
    <source>
        <strain evidence="10">ATCC BAA-2683</strain>
    </source>
</reference>
<dbReference type="EMBL" id="MLQM01000143">
    <property type="protein sequence ID" value="OHU98478.1"/>
    <property type="molecule type" value="Genomic_DNA"/>
</dbReference>
<dbReference type="InterPro" id="IPR036881">
    <property type="entry name" value="Glyco_hydro_3_C_sf"/>
</dbReference>